<dbReference type="EMBL" id="KN818303">
    <property type="protein sequence ID" value="KIL60183.1"/>
    <property type="molecule type" value="Genomic_DNA"/>
</dbReference>
<name>A0A0C2WV19_AMAMK</name>
<evidence type="ECO:0000256" key="1">
    <source>
        <dbReference type="SAM" id="MobiDB-lite"/>
    </source>
</evidence>
<gene>
    <name evidence="2" type="ORF">M378DRAFT_14346</name>
</gene>
<evidence type="ECO:0000313" key="2">
    <source>
        <dbReference type="EMBL" id="KIL60183.1"/>
    </source>
</evidence>
<reference evidence="2 3" key="1">
    <citation type="submission" date="2014-04" db="EMBL/GenBank/DDBJ databases">
        <title>Evolutionary Origins and Diversification of the Mycorrhizal Mutualists.</title>
        <authorList>
            <consortium name="DOE Joint Genome Institute"/>
            <consortium name="Mycorrhizal Genomics Consortium"/>
            <person name="Kohler A."/>
            <person name="Kuo A."/>
            <person name="Nagy L.G."/>
            <person name="Floudas D."/>
            <person name="Copeland A."/>
            <person name="Barry K.W."/>
            <person name="Cichocki N."/>
            <person name="Veneault-Fourrey C."/>
            <person name="LaButti K."/>
            <person name="Lindquist E.A."/>
            <person name="Lipzen A."/>
            <person name="Lundell T."/>
            <person name="Morin E."/>
            <person name="Murat C."/>
            <person name="Riley R."/>
            <person name="Ohm R."/>
            <person name="Sun H."/>
            <person name="Tunlid A."/>
            <person name="Henrissat B."/>
            <person name="Grigoriev I.V."/>
            <person name="Hibbett D.S."/>
            <person name="Martin F."/>
        </authorList>
    </citation>
    <scope>NUCLEOTIDE SEQUENCE [LARGE SCALE GENOMIC DNA]</scope>
    <source>
        <strain evidence="2 3">Koide BX008</strain>
    </source>
</reference>
<organism evidence="2 3">
    <name type="scientific">Amanita muscaria (strain Koide BX008)</name>
    <dbReference type="NCBI Taxonomy" id="946122"/>
    <lineage>
        <taxon>Eukaryota</taxon>
        <taxon>Fungi</taxon>
        <taxon>Dikarya</taxon>
        <taxon>Basidiomycota</taxon>
        <taxon>Agaricomycotina</taxon>
        <taxon>Agaricomycetes</taxon>
        <taxon>Agaricomycetidae</taxon>
        <taxon>Agaricales</taxon>
        <taxon>Pluteineae</taxon>
        <taxon>Amanitaceae</taxon>
        <taxon>Amanita</taxon>
    </lineage>
</organism>
<dbReference type="InParanoid" id="A0A0C2WV19"/>
<feature type="region of interest" description="Disordered" evidence="1">
    <location>
        <begin position="338"/>
        <end position="366"/>
    </location>
</feature>
<feature type="region of interest" description="Disordered" evidence="1">
    <location>
        <begin position="147"/>
        <end position="187"/>
    </location>
</feature>
<protein>
    <submittedName>
        <fullName evidence="2">Uncharacterized protein</fullName>
    </submittedName>
</protein>
<keyword evidence="3" id="KW-1185">Reference proteome</keyword>
<sequence>MAEQPPSAIPSTQKQNESLAYGRGVWISYKVDFRSRVRSSLHSVARFLRIMSQSSSEPMEEFNGLKEDVGFDHVEGFCTSLSNLYKSAATHSIDQSRWKVTRISTFKSTGGVQHESLVVEVVCGRVIVYLRIERKLHKSGIGKLFSRRKSSKASPKTQTSDDSDPSPDSTTYPRDATRPTPTRPTSKIASDEITYSGVFTNVVSFNGEEWVDAVEFPEGKQLSLPQIAVLARCVNSLGRTYNLVSENCYWFAHVMVETAKLIQPDFKPSTDSRISKKKRGTWSGFLTTEKPTPELIEQAKFTYDRKWEAFNKDIYDTINNENSEIYQKERQKRQEAERLIAEKEKQEKEERRKREEAERLGAEKDEEIKRLRAELAASQAANGANTVTSSSS</sequence>
<dbReference type="STRING" id="946122.A0A0C2WV19"/>
<dbReference type="AlphaFoldDB" id="A0A0C2WV19"/>
<dbReference type="OrthoDB" id="3050759at2759"/>
<evidence type="ECO:0000313" key="3">
    <source>
        <dbReference type="Proteomes" id="UP000054549"/>
    </source>
</evidence>
<dbReference type="Proteomes" id="UP000054549">
    <property type="component" value="Unassembled WGS sequence"/>
</dbReference>
<dbReference type="HOGENOM" id="CLU_792198_0_0_1"/>
<proteinExistence type="predicted"/>
<accession>A0A0C2WV19</accession>
<feature type="compositionally biased region" description="Low complexity" evidence="1">
    <location>
        <begin position="154"/>
        <end position="185"/>
    </location>
</feature>